<organism evidence="9 10">
    <name type="scientific">Poseidonocella pacifica</name>
    <dbReference type="NCBI Taxonomy" id="871651"/>
    <lineage>
        <taxon>Bacteria</taxon>
        <taxon>Pseudomonadati</taxon>
        <taxon>Pseudomonadota</taxon>
        <taxon>Alphaproteobacteria</taxon>
        <taxon>Rhodobacterales</taxon>
        <taxon>Roseobacteraceae</taxon>
        <taxon>Poseidonocella</taxon>
    </lineage>
</organism>
<keyword evidence="2" id="KW-1003">Cell membrane</keyword>
<keyword evidence="9" id="KW-0378">Hydrolase</keyword>
<sequence length="248" mass="27051">MFPIRDHNPSSRTPWVTYALIAANIVVFLANWQLFETPRALDEFYAAFAVIPARVSYGEGVETLVTSMFLHGGVMHLLGNMLFLYIFGDNLEDEMGHLPFALFYVACGVGAGLVHVVSAPGSIVPTIGASGAIAGVMGGYLLLFPRARVDILIILIIIFRVVPIPAWLMLALWFGMQFVGGLGSDPMAGGVAYWAHAGGFVIGILLTLPLWVRLGGPRYWSLTDGHPPHPDSRYRSAWSDVPIVRRKS</sequence>
<evidence type="ECO:0000313" key="10">
    <source>
        <dbReference type="Proteomes" id="UP000198796"/>
    </source>
</evidence>
<proteinExistence type="predicted"/>
<reference evidence="9 10" key="1">
    <citation type="submission" date="2016-10" db="EMBL/GenBank/DDBJ databases">
        <authorList>
            <person name="de Groot N.N."/>
        </authorList>
    </citation>
    <scope>NUCLEOTIDE SEQUENCE [LARGE SCALE GENOMIC DNA]</scope>
    <source>
        <strain evidence="9 10">DSM 29316</strain>
    </source>
</reference>
<name>A0A1I0WBE9_9RHOB</name>
<dbReference type="SUPFAM" id="SSF144091">
    <property type="entry name" value="Rhomboid-like"/>
    <property type="match status" value="1"/>
</dbReference>
<evidence type="ECO:0000256" key="2">
    <source>
        <dbReference type="ARBA" id="ARBA00022475"/>
    </source>
</evidence>
<evidence type="ECO:0000256" key="5">
    <source>
        <dbReference type="ARBA" id="ARBA00022989"/>
    </source>
</evidence>
<dbReference type="GO" id="GO:0004252">
    <property type="term" value="F:serine-type endopeptidase activity"/>
    <property type="evidence" value="ECO:0007669"/>
    <property type="project" value="InterPro"/>
</dbReference>
<dbReference type="PANTHER" id="PTHR43066:SF26">
    <property type="entry name" value="RHOMBOID PROTEASE GLPG"/>
    <property type="match status" value="1"/>
</dbReference>
<comment type="subcellular location">
    <subcellularLocation>
        <location evidence="1">Membrane</location>
        <topology evidence="1">Multi-pass membrane protein</topology>
    </subcellularLocation>
</comment>
<keyword evidence="4 7" id="KW-0812">Transmembrane</keyword>
<keyword evidence="5 7" id="KW-1133">Transmembrane helix</keyword>
<feature type="transmembrane region" description="Helical" evidence="7">
    <location>
        <begin position="193"/>
        <end position="212"/>
    </location>
</feature>
<feature type="transmembrane region" description="Helical" evidence="7">
    <location>
        <begin position="123"/>
        <end position="144"/>
    </location>
</feature>
<keyword evidence="9" id="KW-0645">Protease</keyword>
<feature type="transmembrane region" description="Helical" evidence="7">
    <location>
        <begin position="68"/>
        <end position="88"/>
    </location>
</feature>
<dbReference type="RefSeq" id="WP_092061619.1">
    <property type="nucleotide sequence ID" value="NZ_FOJU01000002.1"/>
</dbReference>
<feature type="transmembrane region" description="Helical" evidence="7">
    <location>
        <begin position="151"/>
        <end position="173"/>
    </location>
</feature>
<protein>
    <submittedName>
        <fullName evidence="9">Membrane associated serine protease, rhomboid family</fullName>
    </submittedName>
</protein>
<dbReference type="EMBL" id="FOJU01000002">
    <property type="protein sequence ID" value="SFA85226.1"/>
    <property type="molecule type" value="Genomic_DNA"/>
</dbReference>
<gene>
    <name evidence="9" type="ORF">SAMN05421688_1162</name>
</gene>
<dbReference type="InterPro" id="IPR022764">
    <property type="entry name" value="Peptidase_S54_rhomboid_dom"/>
</dbReference>
<keyword evidence="10" id="KW-1185">Reference proteome</keyword>
<evidence type="ECO:0000256" key="7">
    <source>
        <dbReference type="SAM" id="Phobius"/>
    </source>
</evidence>
<dbReference type="PANTHER" id="PTHR43066">
    <property type="entry name" value="RHOMBOID-RELATED PROTEIN"/>
    <property type="match status" value="1"/>
</dbReference>
<evidence type="ECO:0000259" key="8">
    <source>
        <dbReference type="Pfam" id="PF01694"/>
    </source>
</evidence>
<dbReference type="Pfam" id="PF01694">
    <property type="entry name" value="Rhomboid"/>
    <property type="match status" value="1"/>
</dbReference>
<dbReference type="Proteomes" id="UP000198796">
    <property type="component" value="Unassembled WGS sequence"/>
</dbReference>
<feature type="transmembrane region" description="Helical" evidence="7">
    <location>
        <begin position="15"/>
        <end position="35"/>
    </location>
</feature>
<evidence type="ECO:0000313" key="9">
    <source>
        <dbReference type="EMBL" id="SFA85226.1"/>
    </source>
</evidence>
<keyword evidence="3" id="KW-0997">Cell inner membrane</keyword>
<dbReference type="STRING" id="871651.SAMN05421688_1162"/>
<feature type="transmembrane region" description="Helical" evidence="7">
    <location>
        <begin position="100"/>
        <end position="117"/>
    </location>
</feature>
<dbReference type="Gene3D" id="1.20.1540.10">
    <property type="entry name" value="Rhomboid-like"/>
    <property type="match status" value="1"/>
</dbReference>
<evidence type="ECO:0000256" key="3">
    <source>
        <dbReference type="ARBA" id="ARBA00022519"/>
    </source>
</evidence>
<feature type="domain" description="Peptidase S54 rhomboid" evidence="8">
    <location>
        <begin position="63"/>
        <end position="211"/>
    </location>
</feature>
<evidence type="ECO:0000256" key="6">
    <source>
        <dbReference type="ARBA" id="ARBA00023136"/>
    </source>
</evidence>
<accession>A0A1I0WBE9</accession>
<dbReference type="InterPro" id="IPR035952">
    <property type="entry name" value="Rhomboid-like_sf"/>
</dbReference>
<dbReference type="FunFam" id="1.20.1540.10:FF:000027">
    <property type="entry name" value="Rhomboid family intramembrane serine protease"/>
    <property type="match status" value="1"/>
</dbReference>
<evidence type="ECO:0000256" key="4">
    <source>
        <dbReference type="ARBA" id="ARBA00022692"/>
    </source>
</evidence>
<dbReference type="GO" id="GO:0006508">
    <property type="term" value="P:proteolysis"/>
    <property type="evidence" value="ECO:0007669"/>
    <property type="project" value="UniProtKB-KW"/>
</dbReference>
<evidence type="ECO:0000256" key="1">
    <source>
        <dbReference type="ARBA" id="ARBA00004141"/>
    </source>
</evidence>
<dbReference type="GO" id="GO:0016020">
    <property type="term" value="C:membrane"/>
    <property type="evidence" value="ECO:0007669"/>
    <property type="project" value="UniProtKB-SubCell"/>
</dbReference>
<dbReference type="AlphaFoldDB" id="A0A1I0WBE9"/>
<dbReference type="OrthoDB" id="9813074at2"/>
<keyword evidence="6 7" id="KW-0472">Membrane</keyword>